<dbReference type="InterPro" id="IPR011876">
    <property type="entry name" value="IsopentenylPP_isomerase_typ1"/>
</dbReference>
<dbReference type="GO" id="GO:0009240">
    <property type="term" value="P:isopentenyl diphosphate biosynthetic process"/>
    <property type="evidence" value="ECO:0007669"/>
    <property type="project" value="TreeGrafter"/>
</dbReference>
<evidence type="ECO:0000256" key="3">
    <source>
        <dbReference type="ARBA" id="ARBA00012057"/>
    </source>
</evidence>
<keyword evidence="6 10" id="KW-0460">Magnesium</keyword>
<feature type="binding site" evidence="10">
    <location>
        <position position="115"/>
    </location>
    <ligand>
        <name>Mg(2+)</name>
        <dbReference type="ChEBI" id="CHEBI:18420"/>
    </ligand>
</feature>
<evidence type="ECO:0000313" key="13">
    <source>
        <dbReference type="Proteomes" id="UP000290439"/>
    </source>
</evidence>
<dbReference type="PANTHER" id="PTHR10885">
    <property type="entry name" value="ISOPENTENYL-DIPHOSPHATE DELTA-ISOMERASE"/>
    <property type="match status" value="1"/>
</dbReference>
<evidence type="ECO:0000256" key="9">
    <source>
        <dbReference type="ARBA" id="ARBA00023235"/>
    </source>
</evidence>
<evidence type="ECO:0000256" key="6">
    <source>
        <dbReference type="ARBA" id="ARBA00022842"/>
    </source>
</evidence>
<dbReference type="GO" id="GO:0004452">
    <property type="term" value="F:isopentenyl-diphosphate delta-isomerase activity"/>
    <property type="evidence" value="ECO:0007669"/>
    <property type="project" value="UniProtKB-UniRule"/>
</dbReference>
<dbReference type="SUPFAM" id="SSF55811">
    <property type="entry name" value="Nudix"/>
    <property type="match status" value="1"/>
</dbReference>
<proteinExistence type="inferred from homology"/>
<evidence type="ECO:0000313" key="12">
    <source>
        <dbReference type="EMBL" id="VFA97060.1"/>
    </source>
</evidence>
<comment type="cofactor">
    <cofactor evidence="10">
        <name>Mn(2+)</name>
        <dbReference type="ChEBI" id="CHEBI:29035"/>
    </cofactor>
    <text evidence="10">Binds 1 Mn(2+) ion per subunit.</text>
</comment>
<evidence type="ECO:0000256" key="8">
    <source>
        <dbReference type="ARBA" id="ARBA00023229"/>
    </source>
</evidence>
<dbReference type="AlphaFoldDB" id="A0A4U8VTU0"/>
<feature type="binding site" evidence="10">
    <location>
        <position position="53"/>
    </location>
    <ligand>
        <name>Mn(2+)</name>
        <dbReference type="ChEBI" id="CHEBI:29035"/>
    </ligand>
</feature>
<keyword evidence="9 10" id="KW-0413">Isomerase</keyword>
<dbReference type="EMBL" id="LR215973">
    <property type="protein sequence ID" value="VFA97060.1"/>
    <property type="molecule type" value="Genomic_DNA"/>
</dbReference>
<dbReference type="Gene3D" id="3.90.79.10">
    <property type="entry name" value="Nucleoside Triphosphate Pyrophosphohydrolase"/>
    <property type="match status" value="1"/>
</dbReference>
<sequence length="203" mass="22382">MMDRRKQGRRKCRRYGGLVTETLAQRIDRETMDVELVDDAGRAVGACQVAQAHRAPGILHRAFSVLLFDRSGRVLLQQRAHIKTRFPGRWSNTCCGHPAPGGSVTEAASVRLIEEMGVRAELRETGVFRYQAEDPATGRVEHEWDHVLIGYLDSTPHPHPAEVADYAWVDPDELRAALATNPDSYSPWLGGVLEIATGTGTAG</sequence>
<feature type="binding site" evidence="10">
    <location>
        <position position="97"/>
    </location>
    <ligand>
        <name>Mn(2+)</name>
        <dbReference type="ChEBI" id="CHEBI:29035"/>
    </ligand>
</feature>
<evidence type="ECO:0000256" key="2">
    <source>
        <dbReference type="ARBA" id="ARBA00007579"/>
    </source>
</evidence>
<comment type="function">
    <text evidence="10">Catalyzes the 1,3-allylic rearrangement of the homoallylic substrate isopentenyl (IPP) to its highly electrophilic allylic isomer, dimethylallyl diphosphate (DMAPP).</text>
</comment>
<comment type="cofactor">
    <cofactor evidence="10">
        <name>Mg(2+)</name>
        <dbReference type="ChEBI" id="CHEBI:18420"/>
    </cofactor>
    <text evidence="10">Binds 1 Mg(2+) ion per subunit. The magnesium ion binds only when substrate is bound.</text>
</comment>
<feature type="active site" evidence="10">
    <location>
        <position position="95"/>
    </location>
</feature>
<keyword evidence="5 10" id="KW-0479">Metal-binding</keyword>
<dbReference type="PANTHER" id="PTHR10885:SF0">
    <property type="entry name" value="ISOPENTENYL-DIPHOSPHATE DELTA-ISOMERASE"/>
    <property type="match status" value="1"/>
</dbReference>
<dbReference type="Pfam" id="PF00293">
    <property type="entry name" value="NUDIX"/>
    <property type="match status" value="1"/>
</dbReference>
<organism evidence="12 13">
    <name type="scientific">Nocardia cyriacigeorgica</name>
    <dbReference type="NCBI Taxonomy" id="135487"/>
    <lineage>
        <taxon>Bacteria</taxon>
        <taxon>Bacillati</taxon>
        <taxon>Actinomycetota</taxon>
        <taxon>Actinomycetes</taxon>
        <taxon>Mycobacteriales</taxon>
        <taxon>Nocardiaceae</taxon>
        <taxon>Nocardia</taxon>
    </lineage>
</organism>
<evidence type="ECO:0000256" key="10">
    <source>
        <dbReference type="HAMAP-Rule" id="MF_00202"/>
    </source>
</evidence>
<dbReference type="PROSITE" id="PS51462">
    <property type="entry name" value="NUDIX"/>
    <property type="match status" value="1"/>
</dbReference>
<dbReference type="CDD" id="cd02885">
    <property type="entry name" value="NUDIX_IPP_Isomerase"/>
    <property type="match status" value="1"/>
</dbReference>
<accession>A0A4U8VTU0</accession>
<evidence type="ECO:0000256" key="1">
    <source>
        <dbReference type="ARBA" id="ARBA00004826"/>
    </source>
</evidence>
<gene>
    <name evidence="12" type="primary">idi_1</name>
    <name evidence="10" type="synonym">idi</name>
    <name evidence="12" type="ORF">NCTC10797_00816</name>
</gene>
<dbReference type="InterPro" id="IPR000086">
    <property type="entry name" value="NUDIX_hydrolase_dom"/>
</dbReference>
<evidence type="ECO:0000256" key="7">
    <source>
        <dbReference type="ARBA" id="ARBA00023211"/>
    </source>
</evidence>
<feature type="binding site" evidence="10">
    <location>
        <position position="141"/>
    </location>
    <ligand>
        <name>Mn(2+)</name>
        <dbReference type="ChEBI" id="CHEBI:29035"/>
    </ligand>
</feature>
<comment type="pathway">
    <text evidence="1 10">Isoprenoid biosynthesis; dimethylallyl diphosphate biosynthesis; dimethylallyl diphosphate from isopentenyl diphosphate: step 1/1.</text>
</comment>
<dbReference type="InterPro" id="IPR056375">
    <property type="entry name" value="Idi_bact"/>
</dbReference>
<evidence type="ECO:0000256" key="5">
    <source>
        <dbReference type="ARBA" id="ARBA00022723"/>
    </source>
</evidence>
<dbReference type="GO" id="GO:0050992">
    <property type="term" value="P:dimethylallyl diphosphate biosynthetic process"/>
    <property type="evidence" value="ECO:0007669"/>
    <property type="project" value="UniProtKB-UniRule"/>
</dbReference>
<feature type="active site" evidence="10">
    <location>
        <position position="143"/>
    </location>
</feature>
<protein>
    <recommendedName>
        <fullName evidence="3 10">Isopentenyl-diphosphate Delta-isomerase</fullName>
        <shortName evidence="10">IPP isomerase</shortName>
        <ecNumber evidence="3 10">5.3.3.2</ecNumber>
    </recommendedName>
    <alternativeName>
        <fullName evidence="10">IPP:DMAPP isomerase</fullName>
    </alternativeName>
    <alternativeName>
        <fullName evidence="10">Isopentenyl pyrophosphate isomerase</fullName>
    </alternativeName>
</protein>
<keyword evidence="7 10" id="KW-0464">Manganese</keyword>
<dbReference type="GO" id="GO:0005737">
    <property type="term" value="C:cytoplasm"/>
    <property type="evidence" value="ECO:0007669"/>
    <property type="project" value="UniProtKB-SubCell"/>
</dbReference>
<dbReference type="Proteomes" id="UP000290439">
    <property type="component" value="Chromosome"/>
</dbReference>
<keyword evidence="8 10" id="KW-0414">Isoprene biosynthesis</keyword>
<dbReference type="NCBIfam" id="NF002995">
    <property type="entry name" value="PRK03759.1"/>
    <property type="match status" value="1"/>
</dbReference>
<feature type="binding site" evidence="10">
    <location>
        <position position="60"/>
    </location>
    <ligand>
        <name>Mn(2+)</name>
        <dbReference type="ChEBI" id="CHEBI:29035"/>
    </ligand>
</feature>
<feature type="binding site" evidence="10">
    <location>
        <position position="143"/>
    </location>
    <ligand>
        <name>Mn(2+)</name>
        <dbReference type="ChEBI" id="CHEBI:29035"/>
    </ligand>
</feature>
<dbReference type="GO" id="GO:0046872">
    <property type="term" value="F:metal ion binding"/>
    <property type="evidence" value="ECO:0007669"/>
    <property type="project" value="UniProtKB-KW"/>
</dbReference>
<keyword evidence="4 10" id="KW-0963">Cytoplasm</keyword>
<feature type="domain" description="Nudix hydrolase" evidence="11">
    <location>
        <begin position="58"/>
        <end position="191"/>
    </location>
</feature>
<comment type="similarity">
    <text evidence="2 10">Belongs to the IPP isomerase type 1 family.</text>
</comment>
<dbReference type="PIRSF" id="PIRSF018427">
    <property type="entry name" value="Isopntndiph_ism"/>
    <property type="match status" value="1"/>
</dbReference>
<dbReference type="UniPathway" id="UPA00059">
    <property type="reaction ID" value="UER00104"/>
</dbReference>
<name>A0A4U8VTU0_9NOCA</name>
<reference evidence="12 13" key="1">
    <citation type="submission" date="2019-02" db="EMBL/GenBank/DDBJ databases">
        <authorList>
            <consortium name="Pathogen Informatics"/>
        </authorList>
    </citation>
    <scope>NUCLEOTIDE SEQUENCE [LARGE SCALE GENOMIC DNA]</scope>
    <source>
        <strain evidence="12 13">3012STDY6756504</strain>
    </source>
</reference>
<comment type="catalytic activity">
    <reaction evidence="10">
        <text>isopentenyl diphosphate = dimethylallyl diphosphate</text>
        <dbReference type="Rhea" id="RHEA:23284"/>
        <dbReference type="ChEBI" id="CHEBI:57623"/>
        <dbReference type="ChEBI" id="CHEBI:128769"/>
        <dbReference type="EC" id="5.3.3.2"/>
    </reaction>
</comment>
<comment type="subcellular location">
    <subcellularLocation>
        <location evidence="10">Cytoplasm</location>
    </subcellularLocation>
</comment>
<dbReference type="EC" id="5.3.3.2" evidence="3 10"/>
<dbReference type="InterPro" id="IPR015797">
    <property type="entry name" value="NUDIX_hydrolase-like_dom_sf"/>
</dbReference>
<dbReference type="NCBIfam" id="TIGR02150">
    <property type="entry name" value="IPP_isom_1"/>
    <property type="match status" value="1"/>
</dbReference>
<dbReference type="HAMAP" id="MF_00202">
    <property type="entry name" value="Idi"/>
    <property type="match status" value="1"/>
</dbReference>
<evidence type="ECO:0000259" key="11">
    <source>
        <dbReference type="PROSITE" id="PS51462"/>
    </source>
</evidence>
<evidence type="ECO:0000256" key="4">
    <source>
        <dbReference type="ARBA" id="ARBA00022490"/>
    </source>
</evidence>